<feature type="transmembrane region" description="Helical" evidence="1">
    <location>
        <begin position="15"/>
        <end position="37"/>
    </location>
</feature>
<dbReference type="EMBL" id="CAJJDO010000107">
    <property type="protein sequence ID" value="CAD8194505.1"/>
    <property type="molecule type" value="Genomic_DNA"/>
</dbReference>
<evidence type="ECO:0000256" key="1">
    <source>
        <dbReference type="SAM" id="Phobius"/>
    </source>
</evidence>
<keyword evidence="1" id="KW-0472">Membrane</keyword>
<comment type="caution">
    <text evidence="2">The sequence shown here is derived from an EMBL/GenBank/DDBJ whole genome shotgun (WGS) entry which is preliminary data.</text>
</comment>
<dbReference type="Proteomes" id="UP000689195">
    <property type="component" value="Unassembled WGS sequence"/>
</dbReference>
<evidence type="ECO:0008006" key="4">
    <source>
        <dbReference type="Google" id="ProtNLM"/>
    </source>
</evidence>
<reference evidence="2" key="1">
    <citation type="submission" date="2021-01" db="EMBL/GenBank/DDBJ databases">
        <authorList>
            <consortium name="Genoscope - CEA"/>
            <person name="William W."/>
        </authorList>
    </citation>
    <scope>NUCLEOTIDE SEQUENCE</scope>
</reference>
<keyword evidence="1" id="KW-0812">Transmembrane</keyword>
<name>A0A8S1X1N8_9CILI</name>
<sequence length="168" mass="20146">MCQKFVSLESSFNQVLISIYVLCKICTVLQQIFDIIFQLNRGLISRKTTSFTQLYKSKIYFVEFQWLNSYLHFRFVEYLVNFATGKLFHTIMILNLTFQKKLNMQGLHVILIHTTFKSQLWIKQQKGFSCILEFLIKRLDGTPFYVQNIQKFLFFSSIWYLYPPRGFL</sequence>
<accession>A0A8S1X1N8</accession>
<organism evidence="2 3">
    <name type="scientific">Paramecium pentaurelia</name>
    <dbReference type="NCBI Taxonomy" id="43138"/>
    <lineage>
        <taxon>Eukaryota</taxon>
        <taxon>Sar</taxon>
        <taxon>Alveolata</taxon>
        <taxon>Ciliophora</taxon>
        <taxon>Intramacronucleata</taxon>
        <taxon>Oligohymenophorea</taxon>
        <taxon>Peniculida</taxon>
        <taxon>Parameciidae</taxon>
        <taxon>Paramecium</taxon>
    </lineage>
</organism>
<evidence type="ECO:0000313" key="2">
    <source>
        <dbReference type="EMBL" id="CAD8194505.1"/>
    </source>
</evidence>
<keyword evidence="1" id="KW-1133">Transmembrane helix</keyword>
<dbReference type="AlphaFoldDB" id="A0A8S1X1N8"/>
<protein>
    <recommendedName>
        <fullName evidence="4">Transmembrane protein</fullName>
    </recommendedName>
</protein>
<evidence type="ECO:0000313" key="3">
    <source>
        <dbReference type="Proteomes" id="UP000689195"/>
    </source>
</evidence>
<keyword evidence="3" id="KW-1185">Reference proteome</keyword>
<gene>
    <name evidence="2" type="ORF">PPENT_87.1.T1070020</name>
</gene>
<proteinExistence type="predicted"/>